<protein>
    <submittedName>
        <fullName evidence="1">Uncharacterized protein</fullName>
    </submittedName>
</protein>
<organism evidence="1">
    <name type="scientific">Myoviridae sp. ctshb19</name>
    <dbReference type="NCBI Taxonomy" id="2825194"/>
    <lineage>
        <taxon>Viruses</taxon>
        <taxon>Duplodnaviria</taxon>
        <taxon>Heunggongvirae</taxon>
        <taxon>Uroviricota</taxon>
        <taxon>Caudoviricetes</taxon>
    </lineage>
</organism>
<proteinExistence type="predicted"/>
<accession>A0A8S5UGE1</accession>
<reference evidence="1" key="1">
    <citation type="journal article" date="2021" name="Proc. Natl. Acad. Sci. U.S.A.">
        <title>A Catalog of Tens of Thousands of Viruses from Human Metagenomes Reveals Hidden Associations with Chronic Diseases.</title>
        <authorList>
            <person name="Tisza M.J."/>
            <person name="Buck C.B."/>
        </authorList>
    </citation>
    <scope>NUCLEOTIDE SEQUENCE</scope>
    <source>
        <strain evidence="1">Ctshb19</strain>
    </source>
</reference>
<evidence type="ECO:0000313" key="1">
    <source>
        <dbReference type="EMBL" id="DAF93569.1"/>
    </source>
</evidence>
<name>A0A8S5UGE1_9CAUD</name>
<sequence length="30" mass="3780">MDPWRWVEFTSADRPRDLWDRLMMKINEGK</sequence>
<dbReference type="EMBL" id="BK016086">
    <property type="protein sequence ID" value="DAF93569.1"/>
    <property type="molecule type" value="Genomic_DNA"/>
</dbReference>